<feature type="transmembrane region" description="Helical" evidence="8">
    <location>
        <begin position="58"/>
        <end position="77"/>
    </location>
</feature>
<evidence type="ECO:0000256" key="6">
    <source>
        <dbReference type="ARBA" id="ARBA00058119"/>
    </source>
</evidence>
<feature type="domain" description="Major facilitator superfamily (MFS) profile" evidence="9">
    <location>
        <begin position="24"/>
        <end position="429"/>
    </location>
</feature>
<dbReference type="PANTHER" id="PTHR43791:SF36">
    <property type="entry name" value="TRANSPORTER, PUTATIVE (AFU_ORTHOLOGUE AFUA_6G08340)-RELATED"/>
    <property type="match status" value="1"/>
</dbReference>
<dbReference type="STRING" id="1938817.SAMN06296008_104182"/>
<evidence type="ECO:0000313" key="10">
    <source>
        <dbReference type="EMBL" id="SMC44536.1"/>
    </source>
</evidence>
<reference evidence="10 11" key="1">
    <citation type="submission" date="2017-04" db="EMBL/GenBank/DDBJ databases">
        <authorList>
            <person name="Afonso C.L."/>
            <person name="Miller P.J."/>
            <person name="Scott M.A."/>
            <person name="Spackman E."/>
            <person name="Goraichik I."/>
            <person name="Dimitrov K.M."/>
            <person name="Suarez D.L."/>
            <person name="Swayne D.E."/>
        </authorList>
    </citation>
    <scope>NUCLEOTIDE SEQUENCE [LARGE SCALE GENOMIC DNA]</scope>
    <source>
        <strain evidence="10 11">VK13</strain>
    </source>
</reference>
<evidence type="ECO:0000313" key="11">
    <source>
        <dbReference type="Proteomes" id="UP000192708"/>
    </source>
</evidence>
<dbReference type="PANTHER" id="PTHR43791">
    <property type="entry name" value="PERMEASE-RELATED"/>
    <property type="match status" value="1"/>
</dbReference>
<evidence type="ECO:0000256" key="5">
    <source>
        <dbReference type="ARBA" id="ARBA00023136"/>
    </source>
</evidence>
<evidence type="ECO:0000256" key="4">
    <source>
        <dbReference type="ARBA" id="ARBA00022989"/>
    </source>
</evidence>
<evidence type="ECO:0000256" key="8">
    <source>
        <dbReference type="SAM" id="Phobius"/>
    </source>
</evidence>
<keyword evidence="4 8" id="KW-1133">Transmembrane helix</keyword>
<dbReference type="FunFam" id="1.20.1250.20:FF:000018">
    <property type="entry name" value="MFS transporter permease"/>
    <property type="match status" value="1"/>
</dbReference>
<dbReference type="Pfam" id="PF07690">
    <property type="entry name" value="MFS_1"/>
    <property type="match status" value="1"/>
</dbReference>
<proteinExistence type="predicted"/>
<feature type="transmembrane region" description="Helical" evidence="8">
    <location>
        <begin position="314"/>
        <end position="333"/>
    </location>
</feature>
<dbReference type="FunFam" id="1.20.1250.20:FF:000126">
    <property type="entry name" value="MFS transporter permease"/>
    <property type="match status" value="1"/>
</dbReference>
<feature type="transmembrane region" description="Helical" evidence="8">
    <location>
        <begin position="148"/>
        <end position="171"/>
    </location>
</feature>
<dbReference type="OrthoDB" id="5441967at2"/>
<dbReference type="GO" id="GO:0005886">
    <property type="term" value="C:plasma membrane"/>
    <property type="evidence" value="ECO:0007669"/>
    <property type="project" value="TreeGrafter"/>
</dbReference>
<feature type="transmembrane region" description="Helical" evidence="8">
    <location>
        <begin position="183"/>
        <end position="205"/>
    </location>
</feature>
<feature type="transmembrane region" description="Helical" evidence="8">
    <location>
        <begin position="371"/>
        <end position="393"/>
    </location>
</feature>
<feature type="transmembrane region" description="Helical" evidence="8">
    <location>
        <begin position="281"/>
        <end position="302"/>
    </location>
</feature>
<comment type="subcellular location">
    <subcellularLocation>
        <location evidence="1">Membrane</location>
        <topology evidence="1">Multi-pass membrane protein</topology>
    </subcellularLocation>
</comment>
<feature type="transmembrane region" description="Helical" evidence="8">
    <location>
        <begin position="339"/>
        <end position="359"/>
    </location>
</feature>
<organism evidence="10 11">
    <name type="scientific">Polynucleobacter kasalickyi</name>
    <dbReference type="NCBI Taxonomy" id="1938817"/>
    <lineage>
        <taxon>Bacteria</taxon>
        <taxon>Pseudomonadati</taxon>
        <taxon>Pseudomonadota</taxon>
        <taxon>Betaproteobacteria</taxon>
        <taxon>Burkholderiales</taxon>
        <taxon>Burkholderiaceae</taxon>
        <taxon>Polynucleobacter</taxon>
    </lineage>
</organism>
<feature type="transmembrane region" description="Helical" evidence="8">
    <location>
        <begin position="114"/>
        <end position="136"/>
    </location>
</feature>
<evidence type="ECO:0000256" key="7">
    <source>
        <dbReference type="ARBA" id="ARBA00074139"/>
    </source>
</evidence>
<keyword evidence="11" id="KW-1185">Reference proteome</keyword>
<dbReference type="Proteomes" id="UP000192708">
    <property type="component" value="Unassembled WGS sequence"/>
</dbReference>
<keyword evidence="5 8" id="KW-0472">Membrane</keyword>
<protein>
    <recommendedName>
        <fullName evidence="7">Putative tartrate transporter</fullName>
    </recommendedName>
</protein>
<dbReference type="CDD" id="cd17319">
    <property type="entry name" value="MFS_ExuT_GudP_like"/>
    <property type="match status" value="1"/>
</dbReference>
<dbReference type="InterPro" id="IPR020846">
    <property type="entry name" value="MFS_dom"/>
</dbReference>
<dbReference type="RefSeq" id="WP_084283144.1">
    <property type="nucleotide sequence ID" value="NZ_FWXJ01000004.1"/>
</dbReference>
<keyword evidence="2" id="KW-0813">Transport</keyword>
<dbReference type="GO" id="GO:0022857">
    <property type="term" value="F:transmembrane transporter activity"/>
    <property type="evidence" value="ECO:0007669"/>
    <property type="project" value="InterPro"/>
</dbReference>
<dbReference type="EMBL" id="FWXJ01000004">
    <property type="protein sequence ID" value="SMC44536.1"/>
    <property type="molecule type" value="Genomic_DNA"/>
</dbReference>
<evidence type="ECO:0000259" key="9">
    <source>
        <dbReference type="PROSITE" id="PS50850"/>
    </source>
</evidence>
<dbReference type="InterPro" id="IPR011701">
    <property type="entry name" value="MFS"/>
</dbReference>
<accession>A0A1W1Z851</accession>
<dbReference type="InterPro" id="IPR036259">
    <property type="entry name" value="MFS_trans_sf"/>
</dbReference>
<gene>
    <name evidence="10" type="ORF">SAMN06296008_104182</name>
</gene>
<evidence type="ECO:0000256" key="2">
    <source>
        <dbReference type="ARBA" id="ARBA00022448"/>
    </source>
</evidence>
<feature type="transmembrane region" description="Helical" evidence="8">
    <location>
        <begin position="20"/>
        <end position="38"/>
    </location>
</feature>
<dbReference type="AlphaFoldDB" id="A0A1W1Z851"/>
<name>A0A1W1Z851_9BURK</name>
<dbReference type="SUPFAM" id="SSF103473">
    <property type="entry name" value="MFS general substrate transporter"/>
    <property type="match status" value="1"/>
</dbReference>
<comment type="function">
    <text evidence="6">Component of the tartrate utilization system and may allow entry of tartrate and tartrate dehydrogenase.</text>
</comment>
<feature type="transmembrane region" description="Helical" evidence="8">
    <location>
        <begin position="248"/>
        <end position="269"/>
    </location>
</feature>
<evidence type="ECO:0000256" key="3">
    <source>
        <dbReference type="ARBA" id="ARBA00022692"/>
    </source>
</evidence>
<keyword evidence="3 8" id="KW-0812">Transmembrane</keyword>
<dbReference type="Gene3D" id="1.20.1250.20">
    <property type="entry name" value="MFS general substrate transporter like domains"/>
    <property type="match status" value="2"/>
</dbReference>
<feature type="transmembrane region" description="Helical" evidence="8">
    <location>
        <begin position="89"/>
        <end position="108"/>
    </location>
</feature>
<evidence type="ECO:0000256" key="1">
    <source>
        <dbReference type="ARBA" id="ARBA00004141"/>
    </source>
</evidence>
<dbReference type="PROSITE" id="PS50850">
    <property type="entry name" value="MFS"/>
    <property type="match status" value="1"/>
</dbReference>
<sequence>MKNIQTSSQSPIEAKVYAKVLWRLVPFLFLCYVVAYLDRVNVGFAKLQMLSDLQFSEAVYGLGAGIFFIGYFLFEVPSNIILHKTGARIWIARIMITWGVISVAMMLVNSPEVFYFLRFFLGAAEAGFFPGIILYLTYWFPSERRGRVIALFMTAVALSGVIGGPLSGWIMQVFEGVNGWSSWQWLFLLEGIPSILMGVCVFFYLDDSIDAAKWLTQNEKNFLKERIQNDQTEASDHGIMHTFKNSKVWVLATIYFCFVMGLYGVSFWLPQLIKSMGVKNVLDIGLLTAIPYGVATVMMILVSRSSDRMGERRWHTAIASILGGVGLIFAGVFSDSELLGMIALSIATAGILTSLPLFWTIPTAFLGGASAATGIAMINSLGNLAGFVSPMMVGSIKEATGSPTLGLYVIAVTLFMGALIVILAIKKPAIS</sequence>
<feature type="transmembrane region" description="Helical" evidence="8">
    <location>
        <begin position="405"/>
        <end position="425"/>
    </location>
</feature>